<dbReference type="InterPro" id="IPR003825">
    <property type="entry name" value="Colicin-V_CvpA"/>
</dbReference>
<dbReference type="Pfam" id="PF01841">
    <property type="entry name" value="Transglut_core"/>
    <property type="match status" value="1"/>
</dbReference>
<dbReference type="EMBL" id="JAGGKG010000009">
    <property type="protein sequence ID" value="MBP1905593.1"/>
    <property type="molecule type" value="Genomic_DNA"/>
</dbReference>
<evidence type="ECO:0000313" key="7">
    <source>
        <dbReference type="EMBL" id="MBP1905593.1"/>
    </source>
</evidence>
<feature type="domain" description="Transglutaminase-like" evidence="6">
    <location>
        <begin position="295"/>
        <end position="358"/>
    </location>
</feature>
<evidence type="ECO:0000259" key="6">
    <source>
        <dbReference type="SMART" id="SM00460"/>
    </source>
</evidence>
<evidence type="ECO:0000256" key="2">
    <source>
        <dbReference type="ARBA" id="ARBA00022692"/>
    </source>
</evidence>
<dbReference type="Proteomes" id="UP001519272">
    <property type="component" value="Unassembled WGS sequence"/>
</dbReference>
<keyword evidence="8" id="KW-1185">Reference proteome</keyword>
<dbReference type="Gene3D" id="3.10.620.30">
    <property type="match status" value="1"/>
</dbReference>
<comment type="subcellular location">
    <subcellularLocation>
        <location evidence="1">Membrane</location>
        <topology evidence="1">Multi-pass membrane protein</topology>
    </subcellularLocation>
</comment>
<accession>A0ABS4FTC7</accession>
<keyword evidence="3 5" id="KW-1133">Transmembrane helix</keyword>
<proteinExistence type="predicted"/>
<evidence type="ECO:0000256" key="5">
    <source>
        <dbReference type="SAM" id="Phobius"/>
    </source>
</evidence>
<dbReference type="InterPro" id="IPR038765">
    <property type="entry name" value="Papain-like_cys_pep_sf"/>
</dbReference>
<dbReference type="SUPFAM" id="SSF54001">
    <property type="entry name" value="Cysteine proteinases"/>
    <property type="match status" value="1"/>
</dbReference>
<feature type="transmembrane region" description="Helical" evidence="5">
    <location>
        <begin position="12"/>
        <end position="30"/>
    </location>
</feature>
<keyword evidence="2 5" id="KW-0812">Transmembrane</keyword>
<organism evidence="7 8">
    <name type="scientific">Paenibacillus turicensis</name>
    <dbReference type="NCBI Taxonomy" id="160487"/>
    <lineage>
        <taxon>Bacteria</taxon>
        <taxon>Bacillati</taxon>
        <taxon>Bacillota</taxon>
        <taxon>Bacilli</taxon>
        <taxon>Bacillales</taxon>
        <taxon>Paenibacillaceae</taxon>
        <taxon>Paenibacillus</taxon>
    </lineage>
</organism>
<feature type="transmembrane region" description="Helical" evidence="5">
    <location>
        <begin position="149"/>
        <end position="177"/>
    </location>
</feature>
<evidence type="ECO:0000256" key="3">
    <source>
        <dbReference type="ARBA" id="ARBA00022989"/>
    </source>
</evidence>
<dbReference type="PANTHER" id="PTHR33490:SF3">
    <property type="entry name" value="CONSERVED INTEGRAL MEMBRANE PROTEIN"/>
    <property type="match status" value="1"/>
</dbReference>
<name>A0ABS4FTC7_9BACL</name>
<dbReference type="InterPro" id="IPR002931">
    <property type="entry name" value="Transglutaminase-like"/>
</dbReference>
<evidence type="ECO:0000256" key="1">
    <source>
        <dbReference type="ARBA" id="ARBA00004141"/>
    </source>
</evidence>
<dbReference type="RefSeq" id="WP_210089220.1">
    <property type="nucleotide sequence ID" value="NZ_JAGGKG010000009.1"/>
</dbReference>
<feature type="transmembrane region" description="Helical" evidence="5">
    <location>
        <begin position="107"/>
        <end position="129"/>
    </location>
</feature>
<reference evidence="7 8" key="1">
    <citation type="submission" date="2021-03" db="EMBL/GenBank/DDBJ databases">
        <title>Genomic Encyclopedia of Type Strains, Phase IV (KMG-IV): sequencing the most valuable type-strain genomes for metagenomic binning, comparative biology and taxonomic classification.</title>
        <authorList>
            <person name="Goeker M."/>
        </authorList>
    </citation>
    <scope>NUCLEOTIDE SEQUENCE [LARGE SCALE GENOMIC DNA]</scope>
    <source>
        <strain evidence="7 8">DSM 14349</strain>
    </source>
</reference>
<evidence type="ECO:0000313" key="8">
    <source>
        <dbReference type="Proteomes" id="UP001519272"/>
    </source>
</evidence>
<dbReference type="Pfam" id="PF02674">
    <property type="entry name" value="Colicin_V"/>
    <property type="match status" value="1"/>
</dbReference>
<feature type="transmembrane region" description="Helical" evidence="5">
    <location>
        <begin position="42"/>
        <end position="67"/>
    </location>
</feature>
<protein>
    <submittedName>
        <fullName evidence="7">Membrane protein required for colicin V production</fullName>
    </submittedName>
</protein>
<evidence type="ECO:0000256" key="4">
    <source>
        <dbReference type="ARBA" id="ARBA00023136"/>
    </source>
</evidence>
<sequence length="383" mass="43155">MLTDWVQSLQERNFITIIIIFILLGSVLQGMLRGASRSANQLLSLVSGGVLSVVGIALSLPLTMWMAPVVQNWLVKHVVIPTRDLSLWEKTWYTFVTAIRDFPLMRFAIVFLAIYWLIRVVLALVHRYVFSGATHRFNSSSSLTSFGRVFGGVIGLVIGIARSLVIIVILFIVVTLMPESKFSHYVQASPPYQEVANRVIKPLAGNLIEEKLPVFTRTVGQELNGMWQRKYEVIDANISTSIEETAIKVTSGATNDEEKARKLYDWVGKRIVYDNNKVKDYEEKGIWHEQTPQMTYDTKRGVCIDYSRLYAVMARSQGLQVKVVTGLGYDGKGGYGPHAWNEVYLSESKRWIPLDSTWASSGDWFNPPKFAETHVADKLVSGI</sequence>
<gene>
    <name evidence="7" type="ORF">J2Z32_002223</name>
</gene>
<comment type="caution">
    <text evidence="7">The sequence shown here is derived from an EMBL/GenBank/DDBJ whole genome shotgun (WGS) entry which is preliminary data.</text>
</comment>
<keyword evidence="4 5" id="KW-0472">Membrane</keyword>
<dbReference type="SMART" id="SM00460">
    <property type="entry name" value="TGc"/>
    <property type="match status" value="1"/>
</dbReference>
<dbReference type="PANTHER" id="PTHR33490">
    <property type="entry name" value="BLR5614 PROTEIN-RELATED"/>
    <property type="match status" value="1"/>
</dbReference>